<dbReference type="InterPro" id="IPR039447">
    <property type="entry name" value="UreH-like_TM_dom"/>
</dbReference>
<proteinExistence type="predicted"/>
<accession>A0ABW2H2S4</accession>
<comment type="caution">
    <text evidence="4">The sequence shown here is derived from an EMBL/GenBank/DDBJ whole genome shotgun (WGS) entry which is preliminary data.</text>
</comment>
<evidence type="ECO:0000259" key="3">
    <source>
        <dbReference type="Pfam" id="PF13473"/>
    </source>
</evidence>
<sequence>MSTNLFSVLLLGLLAGGVSCAAVQGGLLAGLVSRQRQPVTTGPHPRRAAPVAPVGVGDDLAPVGGFLAGKLASHALLGALLGAVGTAVQLGMHLRAMVQIGAGLLIIAMGLGQLGVKAFKGLTFTPPASWTRLVRGRARSQSALAPAVLGVASILIPCGVTLSVMALAVASGSPWQGALIMAVFVVGTAPLFTVLGFAAARARRAAGAWARRLAVATGVVILALGAYTFNGGLELSGSPVAASQIAYALGLTGDAPTEVTGPRVSVEAGHQTVIVSAVTGAYTPANLDVAAGLPTTLIVRSNKAQGCVRSFVIPSLNIEKILPVNGDTRIDLGVLKPGRLGYSCGMGMYTGRLTVTEQSP</sequence>
<organism evidence="4 5">
    <name type="scientific">Catellatospora aurea</name>
    <dbReference type="NCBI Taxonomy" id="1337874"/>
    <lineage>
        <taxon>Bacteria</taxon>
        <taxon>Bacillati</taxon>
        <taxon>Actinomycetota</taxon>
        <taxon>Actinomycetes</taxon>
        <taxon>Micromonosporales</taxon>
        <taxon>Micromonosporaceae</taxon>
        <taxon>Catellatospora</taxon>
    </lineage>
</organism>
<feature type="transmembrane region" description="Helical" evidence="1">
    <location>
        <begin position="175"/>
        <end position="200"/>
    </location>
</feature>
<dbReference type="Proteomes" id="UP001596392">
    <property type="component" value="Unassembled WGS sequence"/>
</dbReference>
<keyword evidence="1" id="KW-0812">Transmembrane</keyword>
<protein>
    <submittedName>
        <fullName evidence="4">Sulfite exporter TauE/SafE family protein</fullName>
    </submittedName>
</protein>
<dbReference type="SUPFAM" id="SSF49503">
    <property type="entry name" value="Cupredoxins"/>
    <property type="match status" value="1"/>
</dbReference>
<feature type="domain" description="Urease accessory protein UreH-like transmembrane" evidence="2">
    <location>
        <begin position="8"/>
        <end position="225"/>
    </location>
</feature>
<dbReference type="InterPro" id="IPR008972">
    <property type="entry name" value="Cupredoxin"/>
</dbReference>
<feature type="domain" description="EfeO-type cupredoxin-like" evidence="3">
    <location>
        <begin position="267"/>
        <end position="355"/>
    </location>
</feature>
<dbReference type="EMBL" id="JBHTAC010000024">
    <property type="protein sequence ID" value="MFC7245287.1"/>
    <property type="molecule type" value="Genomic_DNA"/>
</dbReference>
<evidence type="ECO:0000313" key="4">
    <source>
        <dbReference type="EMBL" id="MFC7245287.1"/>
    </source>
</evidence>
<keyword evidence="1" id="KW-0472">Membrane</keyword>
<dbReference type="InterPro" id="IPR028096">
    <property type="entry name" value="EfeO_Cupredoxin"/>
</dbReference>
<gene>
    <name evidence="4" type="ORF">ACFQO7_22670</name>
</gene>
<dbReference type="RefSeq" id="WP_376808228.1">
    <property type="nucleotide sequence ID" value="NZ_JBHTAC010000024.1"/>
</dbReference>
<feature type="transmembrane region" description="Helical" evidence="1">
    <location>
        <begin position="212"/>
        <end position="229"/>
    </location>
</feature>
<feature type="transmembrane region" description="Helical" evidence="1">
    <location>
        <begin position="143"/>
        <end position="169"/>
    </location>
</feature>
<dbReference type="PANTHER" id="PTHR42208:SF1">
    <property type="entry name" value="HEAVY METAL TRANSPORTER"/>
    <property type="match status" value="1"/>
</dbReference>
<dbReference type="PANTHER" id="PTHR42208">
    <property type="entry name" value="HEAVY METAL TRANSPORTER-RELATED"/>
    <property type="match status" value="1"/>
</dbReference>
<feature type="transmembrane region" description="Helical" evidence="1">
    <location>
        <begin position="96"/>
        <end position="116"/>
    </location>
</feature>
<dbReference type="Gene3D" id="2.60.40.420">
    <property type="entry name" value="Cupredoxins - blue copper proteins"/>
    <property type="match status" value="1"/>
</dbReference>
<evidence type="ECO:0000313" key="5">
    <source>
        <dbReference type="Proteomes" id="UP001596392"/>
    </source>
</evidence>
<dbReference type="Pfam" id="PF13473">
    <property type="entry name" value="Cupredoxin_1"/>
    <property type="match status" value="1"/>
</dbReference>
<reference evidence="5" key="1">
    <citation type="journal article" date="2019" name="Int. J. Syst. Evol. Microbiol.">
        <title>The Global Catalogue of Microorganisms (GCM) 10K type strain sequencing project: providing services to taxonomists for standard genome sequencing and annotation.</title>
        <authorList>
            <consortium name="The Broad Institute Genomics Platform"/>
            <consortium name="The Broad Institute Genome Sequencing Center for Infectious Disease"/>
            <person name="Wu L."/>
            <person name="Ma J."/>
        </authorList>
    </citation>
    <scope>NUCLEOTIDE SEQUENCE [LARGE SCALE GENOMIC DNA]</scope>
    <source>
        <strain evidence="5">CGMCC 1.9106</strain>
    </source>
</reference>
<name>A0ABW2H2S4_9ACTN</name>
<evidence type="ECO:0000256" key="1">
    <source>
        <dbReference type="SAM" id="Phobius"/>
    </source>
</evidence>
<dbReference type="Pfam" id="PF13386">
    <property type="entry name" value="DsbD_2"/>
    <property type="match status" value="1"/>
</dbReference>
<evidence type="ECO:0000259" key="2">
    <source>
        <dbReference type="Pfam" id="PF13386"/>
    </source>
</evidence>
<keyword evidence="1" id="KW-1133">Transmembrane helix</keyword>
<keyword evidence="5" id="KW-1185">Reference proteome</keyword>